<keyword evidence="3" id="KW-1185">Reference proteome</keyword>
<accession>A0ABR4CIN1</accession>
<evidence type="ECO:0000256" key="1">
    <source>
        <dbReference type="SAM" id="MobiDB-lite"/>
    </source>
</evidence>
<dbReference type="Proteomes" id="UP001595075">
    <property type="component" value="Unassembled WGS sequence"/>
</dbReference>
<feature type="compositionally biased region" description="Basic and acidic residues" evidence="1">
    <location>
        <begin position="85"/>
        <end position="95"/>
    </location>
</feature>
<organism evidence="2 3">
    <name type="scientific">Oculimacula yallundae</name>
    <dbReference type="NCBI Taxonomy" id="86028"/>
    <lineage>
        <taxon>Eukaryota</taxon>
        <taxon>Fungi</taxon>
        <taxon>Dikarya</taxon>
        <taxon>Ascomycota</taxon>
        <taxon>Pezizomycotina</taxon>
        <taxon>Leotiomycetes</taxon>
        <taxon>Helotiales</taxon>
        <taxon>Ploettnerulaceae</taxon>
        <taxon>Oculimacula</taxon>
    </lineage>
</organism>
<sequence>MSAVRPQYLTADGPRSNLVTFGSWQAIHCGVEKTRAKFVPVLERSTIYRGQGKYLVAGRSARKSLRICQMYKQRRHLDAFPSSIHHNERTSKEHAYPPSSTRDPLNLSNQELSICPSPAKPCLHLHRRRFRFHQFKRQAKPSNALSHTHCC</sequence>
<feature type="region of interest" description="Disordered" evidence="1">
    <location>
        <begin position="79"/>
        <end position="103"/>
    </location>
</feature>
<dbReference type="EMBL" id="JAZHXI010000008">
    <property type="protein sequence ID" value="KAL2069347.1"/>
    <property type="molecule type" value="Genomic_DNA"/>
</dbReference>
<name>A0ABR4CIN1_9HELO</name>
<gene>
    <name evidence="2" type="ORF">VTL71DRAFT_15685</name>
</gene>
<evidence type="ECO:0000313" key="2">
    <source>
        <dbReference type="EMBL" id="KAL2069347.1"/>
    </source>
</evidence>
<reference evidence="2 3" key="1">
    <citation type="journal article" date="2024" name="Commun. Biol.">
        <title>Comparative genomic analysis of thermophilic fungi reveals convergent evolutionary adaptations and gene losses.</title>
        <authorList>
            <person name="Steindorff A.S."/>
            <person name="Aguilar-Pontes M.V."/>
            <person name="Robinson A.J."/>
            <person name="Andreopoulos B."/>
            <person name="LaButti K."/>
            <person name="Kuo A."/>
            <person name="Mondo S."/>
            <person name="Riley R."/>
            <person name="Otillar R."/>
            <person name="Haridas S."/>
            <person name="Lipzen A."/>
            <person name="Grimwood J."/>
            <person name="Schmutz J."/>
            <person name="Clum A."/>
            <person name="Reid I.D."/>
            <person name="Moisan M.C."/>
            <person name="Butler G."/>
            <person name="Nguyen T.T.M."/>
            <person name="Dewar K."/>
            <person name="Conant G."/>
            <person name="Drula E."/>
            <person name="Henrissat B."/>
            <person name="Hansel C."/>
            <person name="Singer S."/>
            <person name="Hutchinson M.I."/>
            <person name="de Vries R.P."/>
            <person name="Natvig D.O."/>
            <person name="Powell A.J."/>
            <person name="Tsang A."/>
            <person name="Grigoriev I.V."/>
        </authorList>
    </citation>
    <scope>NUCLEOTIDE SEQUENCE [LARGE SCALE GENOMIC DNA]</scope>
    <source>
        <strain evidence="2 3">CBS 494.80</strain>
    </source>
</reference>
<proteinExistence type="predicted"/>
<protein>
    <submittedName>
        <fullName evidence="2">Uncharacterized protein</fullName>
    </submittedName>
</protein>
<comment type="caution">
    <text evidence="2">The sequence shown here is derived from an EMBL/GenBank/DDBJ whole genome shotgun (WGS) entry which is preliminary data.</text>
</comment>
<evidence type="ECO:0000313" key="3">
    <source>
        <dbReference type="Proteomes" id="UP001595075"/>
    </source>
</evidence>